<dbReference type="VEuPathDB" id="MicrosporidiaDB:M153_4180001"/>
<comment type="caution">
    <text evidence="2">The sequence shown here is derived from an EMBL/GenBank/DDBJ whole genome shotgun (WGS) entry which is preliminary data.</text>
</comment>
<protein>
    <submittedName>
        <fullName evidence="2">Uncharacterized protein</fullName>
    </submittedName>
</protein>
<evidence type="ECO:0000256" key="1">
    <source>
        <dbReference type="SAM" id="Phobius"/>
    </source>
</evidence>
<dbReference type="AlphaFoldDB" id="A0A0R0M6G6"/>
<evidence type="ECO:0000313" key="2">
    <source>
        <dbReference type="EMBL" id="KRH94027.1"/>
    </source>
</evidence>
<accession>A0A0R0M6G6</accession>
<dbReference type="Proteomes" id="UP000051530">
    <property type="component" value="Unassembled WGS sequence"/>
</dbReference>
<keyword evidence="1" id="KW-1133">Transmembrane helix</keyword>
<reference evidence="2 3" key="1">
    <citation type="submission" date="2015-07" db="EMBL/GenBank/DDBJ databases">
        <title>The genome of Pseudoloma neurophilia, a relevant intracellular parasite of the zebrafish.</title>
        <authorList>
            <person name="Ndikumana S."/>
            <person name="Pelin A."/>
            <person name="Sanders J."/>
            <person name="Corradi N."/>
        </authorList>
    </citation>
    <scope>NUCLEOTIDE SEQUENCE [LARGE SCALE GENOMIC DNA]</scope>
    <source>
        <strain evidence="2 3">MK1</strain>
    </source>
</reference>
<dbReference type="EMBL" id="LGUB01000151">
    <property type="protein sequence ID" value="KRH94027.1"/>
    <property type="molecule type" value="Genomic_DNA"/>
</dbReference>
<keyword evidence="1" id="KW-0812">Transmembrane</keyword>
<evidence type="ECO:0000313" key="3">
    <source>
        <dbReference type="Proteomes" id="UP000051530"/>
    </source>
</evidence>
<gene>
    <name evidence="2" type="ORF">M153_4180001</name>
</gene>
<keyword evidence="1" id="KW-0472">Membrane</keyword>
<keyword evidence="3" id="KW-1185">Reference proteome</keyword>
<feature type="non-terminal residue" evidence="2">
    <location>
        <position position="1"/>
    </location>
</feature>
<name>A0A0R0M6G6_9MICR</name>
<organism evidence="2 3">
    <name type="scientific">Pseudoloma neurophilia</name>
    <dbReference type="NCBI Taxonomy" id="146866"/>
    <lineage>
        <taxon>Eukaryota</taxon>
        <taxon>Fungi</taxon>
        <taxon>Fungi incertae sedis</taxon>
        <taxon>Microsporidia</taxon>
        <taxon>Pseudoloma</taxon>
    </lineage>
</organism>
<sequence length="152" mass="18353">AENMVKLREEALKGGNDIKLINELMSNLEDILVNKYCMKYPYILSLYKVIFYLIYFLIYIVESDLDKDNKYFGIVELKDKIGLSNPVETDNNIILPTPPLFYYFELDIKKDNMFFFNEYRWGFTKKPKLIFIYWPLLDSFKENIRKHLKIYL</sequence>
<proteinExistence type="predicted"/>
<feature type="transmembrane region" description="Helical" evidence="1">
    <location>
        <begin position="42"/>
        <end position="61"/>
    </location>
</feature>